<dbReference type="InterPro" id="IPR036052">
    <property type="entry name" value="TrpB-like_PALP_sf"/>
</dbReference>
<comment type="pathway">
    <text evidence="2">Amino-acid biosynthesis; L-cysteine biosynthesis; L-cysteine from L-serine: step 2/2.</text>
</comment>
<evidence type="ECO:0000256" key="4">
    <source>
        <dbReference type="ARBA" id="ARBA00012681"/>
    </source>
</evidence>
<evidence type="ECO:0000256" key="5">
    <source>
        <dbReference type="ARBA" id="ARBA00022605"/>
    </source>
</evidence>
<feature type="binding site" evidence="10">
    <location>
        <position position="291"/>
    </location>
    <ligand>
        <name>pyridoxal 5'-phosphate</name>
        <dbReference type="ChEBI" id="CHEBI:597326"/>
    </ligand>
</feature>
<evidence type="ECO:0000256" key="3">
    <source>
        <dbReference type="ARBA" id="ARBA00007103"/>
    </source>
</evidence>
<dbReference type="Proteomes" id="UP000199118">
    <property type="component" value="Unassembled WGS sequence"/>
</dbReference>
<evidence type="ECO:0000256" key="6">
    <source>
        <dbReference type="ARBA" id="ARBA00022679"/>
    </source>
</evidence>
<dbReference type="InterPro" id="IPR005859">
    <property type="entry name" value="CysK"/>
</dbReference>
<dbReference type="GO" id="GO:0004124">
    <property type="term" value="F:cysteine synthase activity"/>
    <property type="evidence" value="ECO:0007669"/>
    <property type="project" value="UniProtKB-EC"/>
</dbReference>
<dbReference type="GO" id="GO:0005737">
    <property type="term" value="C:cytoplasm"/>
    <property type="evidence" value="ECO:0007669"/>
    <property type="project" value="UniProtKB-ARBA"/>
</dbReference>
<proteinExistence type="inferred from homology"/>
<keyword evidence="8" id="KW-0198">Cysteine biosynthesis</keyword>
<dbReference type="AlphaFoldDB" id="A0A1H2WJ28"/>
<dbReference type="InterPro" id="IPR001926">
    <property type="entry name" value="TrpB-like_PALP"/>
</dbReference>
<dbReference type="GO" id="GO:0006535">
    <property type="term" value="P:cysteine biosynthetic process from serine"/>
    <property type="evidence" value="ECO:0007669"/>
    <property type="project" value="InterPro"/>
</dbReference>
<dbReference type="SUPFAM" id="SSF53686">
    <property type="entry name" value="Tryptophan synthase beta subunit-like PLP-dependent enzymes"/>
    <property type="match status" value="1"/>
</dbReference>
<keyword evidence="6" id="KW-0808">Transferase</keyword>
<evidence type="ECO:0000256" key="8">
    <source>
        <dbReference type="ARBA" id="ARBA00023192"/>
    </source>
</evidence>
<evidence type="ECO:0000256" key="10">
    <source>
        <dbReference type="PIRSR" id="PIRSR605856-50"/>
    </source>
</evidence>
<evidence type="ECO:0000313" key="13">
    <source>
        <dbReference type="EMBL" id="SDW80565.1"/>
    </source>
</evidence>
<evidence type="ECO:0000313" key="14">
    <source>
        <dbReference type="Proteomes" id="UP000199118"/>
    </source>
</evidence>
<dbReference type="InterPro" id="IPR050214">
    <property type="entry name" value="Cys_Synth/Cystath_Beta-Synth"/>
</dbReference>
<protein>
    <recommendedName>
        <fullName evidence="4">cysteine synthase</fullName>
        <ecNumber evidence="4">2.5.1.47</ecNumber>
    </recommendedName>
</protein>
<accession>A0A1H2WJ28</accession>
<dbReference type="PANTHER" id="PTHR10314">
    <property type="entry name" value="CYSTATHIONINE BETA-SYNTHASE"/>
    <property type="match status" value="1"/>
</dbReference>
<dbReference type="RefSeq" id="WP_092680652.1">
    <property type="nucleotide sequence ID" value="NZ_FNMZ01000002.1"/>
</dbReference>
<keyword evidence="14" id="KW-1185">Reference proteome</keyword>
<gene>
    <name evidence="13" type="ORF">SAMN05444336_102398</name>
</gene>
<evidence type="ECO:0000256" key="11">
    <source>
        <dbReference type="PIRSR" id="PIRSR605856-51"/>
    </source>
</evidence>
<feature type="modified residue" description="N6-(pyridoxal phosphate)lysine" evidence="11">
    <location>
        <position position="69"/>
    </location>
</feature>
<feature type="binding site" evidence="10">
    <location>
        <position position="99"/>
    </location>
    <ligand>
        <name>pyridoxal 5'-phosphate</name>
        <dbReference type="ChEBI" id="CHEBI:597326"/>
    </ligand>
</feature>
<dbReference type="NCBIfam" id="TIGR01136">
    <property type="entry name" value="cysKM"/>
    <property type="match status" value="1"/>
</dbReference>
<evidence type="ECO:0000256" key="1">
    <source>
        <dbReference type="ARBA" id="ARBA00001933"/>
    </source>
</evidence>
<dbReference type="InterPro" id="IPR005856">
    <property type="entry name" value="Cys_synth"/>
</dbReference>
<sequence length="333" mass="35108">MNAPGPHAHDAQITAQGRYTPPRGRIYDDITQTIGATPLVRLGRIAVELDLKAEILGKLEFFNPLSSVKDRIGVAMIESLERQGRLGPDTTVIEPTSGNTGIALAFACAARGRKLILCMPESMSVERRKMLALLGAQLELTDPARGMRGALERAEELAAEIKDSVIPQQFENTANPAIHEATTAEEIWADTGGEIDVFISGVGTGGTLTGVGRVLKARAPHVRIVAVEPEDSPVLSGGEPGPHKIQGIGAGFVPGNLDRALIDEVLTIGNETAFEMARRVAATEGIPGGISSGAAIAAAIEIAERPEMAGKRIVAILPSFAERYLSTALFDGL</sequence>
<dbReference type="OrthoDB" id="9805733at2"/>
<evidence type="ECO:0000256" key="2">
    <source>
        <dbReference type="ARBA" id="ARBA00004962"/>
    </source>
</evidence>
<keyword evidence="7 10" id="KW-0663">Pyridoxal phosphate</keyword>
<dbReference type="EMBL" id="FNMZ01000002">
    <property type="protein sequence ID" value="SDW80565.1"/>
    <property type="molecule type" value="Genomic_DNA"/>
</dbReference>
<comment type="cofactor">
    <cofactor evidence="1 10">
        <name>pyridoxal 5'-phosphate</name>
        <dbReference type="ChEBI" id="CHEBI:597326"/>
    </cofactor>
</comment>
<dbReference type="EC" id="2.5.1.47" evidence="4"/>
<feature type="binding site" evidence="10">
    <location>
        <begin position="203"/>
        <end position="207"/>
    </location>
    <ligand>
        <name>pyridoxal 5'-phosphate</name>
        <dbReference type="ChEBI" id="CHEBI:597326"/>
    </ligand>
</feature>
<evidence type="ECO:0000256" key="9">
    <source>
        <dbReference type="ARBA" id="ARBA00047931"/>
    </source>
</evidence>
<keyword evidence="5" id="KW-0028">Amino-acid biosynthesis</keyword>
<reference evidence="13 14" key="1">
    <citation type="submission" date="2016-10" db="EMBL/GenBank/DDBJ databases">
        <authorList>
            <person name="de Groot N.N."/>
        </authorList>
    </citation>
    <scope>NUCLEOTIDE SEQUENCE [LARGE SCALE GENOMIC DNA]</scope>
    <source>
        <strain evidence="13 14">DSM 17890</strain>
    </source>
</reference>
<evidence type="ECO:0000259" key="12">
    <source>
        <dbReference type="Pfam" id="PF00291"/>
    </source>
</evidence>
<feature type="domain" description="Tryptophan synthase beta chain-like PALP" evidence="12">
    <location>
        <begin position="30"/>
        <end position="318"/>
    </location>
</feature>
<dbReference type="CDD" id="cd01561">
    <property type="entry name" value="CBS_like"/>
    <property type="match status" value="1"/>
</dbReference>
<dbReference type="NCBIfam" id="TIGR01139">
    <property type="entry name" value="cysK"/>
    <property type="match status" value="1"/>
</dbReference>
<name>A0A1H2WJ28_9RHOB</name>
<organism evidence="13 14">
    <name type="scientific">Albimonas donghaensis</name>
    <dbReference type="NCBI Taxonomy" id="356660"/>
    <lineage>
        <taxon>Bacteria</taxon>
        <taxon>Pseudomonadati</taxon>
        <taxon>Pseudomonadota</taxon>
        <taxon>Alphaproteobacteria</taxon>
        <taxon>Rhodobacterales</taxon>
        <taxon>Paracoccaceae</taxon>
        <taxon>Albimonas</taxon>
    </lineage>
</organism>
<dbReference type="Gene3D" id="3.40.50.1100">
    <property type="match status" value="2"/>
</dbReference>
<comment type="similarity">
    <text evidence="3">Belongs to the cysteine synthase/cystathionine beta-synthase family.</text>
</comment>
<dbReference type="Pfam" id="PF00291">
    <property type="entry name" value="PALP"/>
    <property type="match status" value="1"/>
</dbReference>
<comment type="catalytic activity">
    <reaction evidence="9">
        <text>O-acetyl-L-serine + hydrogen sulfide = L-cysteine + acetate</text>
        <dbReference type="Rhea" id="RHEA:14829"/>
        <dbReference type="ChEBI" id="CHEBI:29919"/>
        <dbReference type="ChEBI" id="CHEBI:30089"/>
        <dbReference type="ChEBI" id="CHEBI:35235"/>
        <dbReference type="ChEBI" id="CHEBI:58340"/>
        <dbReference type="EC" id="2.5.1.47"/>
    </reaction>
</comment>
<dbReference type="STRING" id="356660.SAMN05444336_102398"/>
<evidence type="ECO:0000256" key="7">
    <source>
        <dbReference type="ARBA" id="ARBA00022898"/>
    </source>
</evidence>
<dbReference type="FunFam" id="3.40.50.1100:FF:000067">
    <property type="entry name" value="Cysteine synthase"/>
    <property type="match status" value="1"/>
</dbReference>